<feature type="region of interest" description="Disordered" evidence="1">
    <location>
        <begin position="611"/>
        <end position="642"/>
    </location>
</feature>
<dbReference type="Proteomes" id="UP001221217">
    <property type="component" value="Unassembled WGS sequence"/>
</dbReference>
<dbReference type="AlphaFoldDB" id="A0AAJ1IED0"/>
<sequence>MNTKVNKAYFLIPVLYLAVIIFLLYMQFSGSSSFAAEVSGISIVGEKNSGAPGRDDVITELSIRSCGLMFSFGEENPALVYTQDGLIHNTVPEDYRVTASGIDIRLTKGLVVSFYRTQNDSDSLHISVSAGDPESIKYIHLPVIGEESQINADGDSPVLSVRSESLGNFFLTLPKSGTFNTEEEKIVLIPEREGASEIVLERTAGSGLDAFIYWISSGAELINAEELSKMTERYIADAADSLLGSRYNSTRGTWTMGTGVSSFSESALVMGAVETIGKPSYWNAANLLSKAAESHSRELTILSSSLFGNIVNEGWAYEQNLNRRTTELTRAARNSDYSIFTDPDLIAVVLTEDSDELIKILSEMIKTAAESEDTSLSDCLAIMSFHKSISEIYPDISSRFSAAADMIETVILPDVKVLDGRLYLSETGESADIRKTLTAGCLLISRIINSGDDDYEAVGRELIHSVLLLADKDGFLPAEISAKEGETASKSGIITPESIYPLITENAYYPAADYFFEETGKKISVLNQAEQFNIETTDFGYRMTFDFPADQTHMFAIRNIAPFYQMHLLGYKWNSDHRFLTYSSGWWYDRQHNTLFVKVKHRMKTEEILIYTDQPEVPQQPAAGGESENNTDEEESSSGGGL</sequence>
<accession>A0AAJ1IED0</accession>
<name>A0AAJ1IED0_9SPIO</name>
<reference evidence="2 3" key="1">
    <citation type="submission" date="2022-12" db="EMBL/GenBank/DDBJ databases">
        <title>Metagenome assembled genome from gulf of manar.</title>
        <authorList>
            <person name="Kohli P."/>
            <person name="Pk S."/>
            <person name="Venkata Ramana C."/>
            <person name="Sasikala C."/>
        </authorList>
    </citation>
    <scope>NUCLEOTIDE SEQUENCE [LARGE SCALE GENOMIC DNA]</scope>
    <source>
        <strain evidence="2">JB008</strain>
    </source>
</reference>
<comment type="caution">
    <text evidence="2">The sequence shown here is derived from an EMBL/GenBank/DDBJ whole genome shotgun (WGS) entry which is preliminary data.</text>
</comment>
<evidence type="ECO:0000256" key="1">
    <source>
        <dbReference type="SAM" id="MobiDB-lite"/>
    </source>
</evidence>
<protein>
    <submittedName>
        <fullName evidence="2">Uncharacterized protein</fullName>
    </submittedName>
</protein>
<gene>
    <name evidence="2" type="ORF">PQJ61_05775</name>
</gene>
<dbReference type="EMBL" id="JAQQAL010000011">
    <property type="protein sequence ID" value="MDC7226253.1"/>
    <property type="molecule type" value="Genomic_DNA"/>
</dbReference>
<evidence type="ECO:0000313" key="2">
    <source>
        <dbReference type="EMBL" id="MDC7226253.1"/>
    </source>
</evidence>
<organism evidence="2 3">
    <name type="scientific">Candidatus Thalassospirochaeta sargassi</name>
    <dbReference type="NCBI Taxonomy" id="3119039"/>
    <lineage>
        <taxon>Bacteria</taxon>
        <taxon>Pseudomonadati</taxon>
        <taxon>Spirochaetota</taxon>
        <taxon>Spirochaetia</taxon>
        <taxon>Spirochaetales</taxon>
        <taxon>Spirochaetaceae</taxon>
        <taxon>Candidatus Thalassospirochaeta</taxon>
    </lineage>
</organism>
<proteinExistence type="predicted"/>
<evidence type="ECO:0000313" key="3">
    <source>
        <dbReference type="Proteomes" id="UP001221217"/>
    </source>
</evidence>